<dbReference type="AlphaFoldDB" id="A0A1M5HX37"/>
<keyword evidence="2" id="KW-1185">Reference proteome</keyword>
<sequence>MDDLNFYQGNTNLLKNIKEGSDGLTLQDIQLKEIRNRLAEFFNIKNIHFLLGSGTSCNAIPNMKGLFREVLKTQINKKNSIPKNEYHEEIWREFKSIHKRSRDKGNLEEILGILYSNRIYLDNYTDKERELKICAELIKSIECIIFNKINIGFDSEEAKKVLLSYQTFYQKLALRNKDLSRLNIFTTNNDLFNETALDSLNIHYINGFGGGINKFFNPALFNYSFSKRMDTSIEKYEPVENMVNLYKIHGSVNWMEDGSNSNTFFKIREISYPEKLVIQRN</sequence>
<evidence type="ECO:0000313" key="1">
    <source>
        <dbReference type="EMBL" id="SHG20430.1"/>
    </source>
</evidence>
<dbReference type="RefSeq" id="WP_062182657.1">
    <property type="nucleotide sequence ID" value="NZ_BBXL01000018.1"/>
</dbReference>
<accession>A0A1M5HX37</accession>
<reference evidence="2" key="1">
    <citation type="submission" date="2016-11" db="EMBL/GenBank/DDBJ databases">
        <authorList>
            <person name="Varghese N."/>
            <person name="Submissions S."/>
        </authorList>
    </citation>
    <scope>NUCLEOTIDE SEQUENCE [LARGE SCALE GENOMIC DNA]</scope>
    <source>
        <strain evidence="2">DSM 27370</strain>
    </source>
</reference>
<dbReference type="OrthoDB" id="9808492at2"/>
<organism evidence="1 2">
    <name type="scientific">Dysgonomonas macrotermitis</name>
    <dbReference type="NCBI Taxonomy" id="1346286"/>
    <lineage>
        <taxon>Bacteria</taxon>
        <taxon>Pseudomonadati</taxon>
        <taxon>Bacteroidota</taxon>
        <taxon>Bacteroidia</taxon>
        <taxon>Bacteroidales</taxon>
        <taxon>Dysgonomonadaceae</taxon>
        <taxon>Dysgonomonas</taxon>
    </lineage>
</organism>
<dbReference type="EMBL" id="FQUC01000017">
    <property type="protein sequence ID" value="SHG20430.1"/>
    <property type="molecule type" value="Genomic_DNA"/>
</dbReference>
<name>A0A1M5HX37_9BACT</name>
<proteinExistence type="predicted"/>
<protein>
    <submittedName>
        <fullName evidence="1">SIR2-like domain-containing protein</fullName>
    </submittedName>
</protein>
<evidence type="ECO:0000313" key="2">
    <source>
        <dbReference type="Proteomes" id="UP000184480"/>
    </source>
</evidence>
<gene>
    <name evidence="1" type="ORF">SAMN05444362_11769</name>
</gene>
<dbReference type="Proteomes" id="UP000184480">
    <property type="component" value="Unassembled WGS sequence"/>
</dbReference>
<dbReference type="STRING" id="1346286.SAMN05444362_11769"/>